<dbReference type="Gene3D" id="1.10.150.240">
    <property type="entry name" value="Putative phosphatase, domain 2"/>
    <property type="match status" value="1"/>
</dbReference>
<protein>
    <recommendedName>
        <fullName evidence="4">phosphoglycolate phosphatase</fullName>
        <ecNumber evidence="4">3.1.3.18</ecNumber>
    </recommendedName>
</protein>
<dbReference type="EMBL" id="LT907975">
    <property type="protein sequence ID" value="SOB57764.1"/>
    <property type="molecule type" value="Genomic_DNA"/>
</dbReference>
<dbReference type="AlphaFoldDB" id="A0A2C8F587"/>
<dbReference type="InterPro" id="IPR041492">
    <property type="entry name" value="HAD_2"/>
</dbReference>
<sequence>MAIANQLMNTSLLEGLKCVVFDCDGVLIDSLQANIHYYGKIKEQLGLSPITPSEIEYVHMHTHKDAIIHIVPEDKLEEAWEATRNFDSSTLVEYLKRSEGVREFVSWLRSAGFKMAVNTSRGETIDFILSLMDLEGFFHPVINSTKVVTPKPHPEGINTILGVHGLRPDQVAYIGDSLVDEKTAQASGVRFWAYKDQRLDAEVHIESFWDIKAAMQQCYHGDPCAF</sequence>
<organism evidence="5 6">
    <name type="scientific">Pseudodesulfovibrio profundus</name>
    <dbReference type="NCBI Taxonomy" id="57320"/>
    <lineage>
        <taxon>Bacteria</taxon>
        <taxon>Pseudomonadati</taxon>
        <taxon>Thermodesulfobacteriota</taxon>
        <taxon>Desulfovibrionia</taxon>
        <taxon>Desulfovibrionales</taxon>
        <taxon>Desulfovibrionaceae</taxon>
    </lineage>
</organism>
<dbReference type="Gene3D" id="3.40.50.1000">
    <property type="entry name" value="HAD superfamily/HAD-like"/>
    <property type="match status" value="1"/>
</dbReference>
<name>A0A2C8F587_9BACT</name>
<gene>
    <name evidence="5" type="ORF">DPRO_0874</name>
</gene>
<dbReference type="SFLD" id="SFLDG01129">
    <property type="entry name" value="C1.5:_HAD__Beta-PGM__Phosphata"/>
    <property type="match status" value="1"/>
</dbReference>
<evidence type="ECO:0000256" key="4">
    <source>
        <dbReference type="ARBA" id="ARBA00013078"/>
    </source>
</evidence>
<proteinExistence type="inferred from homology"/>
<dbReference type="PANTHER" id="PTHR43434">
    <property type="entry name" value="PHOSPHOGLYCOLATE PHOSPHATASE"/>
    <property type="match status" value="1"/>
</dbReference>
<dbReference type="Pfam" id="PF13419">
    <property type="entry name" value="HAD_2"/>
    <property type="match status" value="1"/>
</dbReference>
<comment type="catalytic activity">
    <reaction evidence="1">
        <text>2-phosphoglycolate + H2O = glycolate + phosphate</text>
        <dbReference type="Rhea" id="RHEA:14369"/>
        <dbReference type="ChEBI" id="CHEBI:15377"/>
        <dbReference type="ChEBI" id="CHEBI:29805"/>
        <dbReference type="ChEBI" id="CHEBI:43474"/>
        <dbReference type="ChEBI" id="CHEBI:58033"/>
        <dbReference type="EC" id="3.1.3.18"/>
    </reaction>
</comment>
<evidence type="ECO:0000256" key="2">
    <source>
        <dbReference type="ARBA" id="ARBA00004818"/>
    </source>
</evidence>
<dbReference type="SUPFAM" id="SSF56784">
    <property type="entry name" value="HAD-like"/>
    <property type="match status" value="1"/>
</dbReference>
<evidence type="ECO:0000256" key="3">
    <source>
        <dbReference type="ARBA" id="ARBA00006171"/>
    </source>
</evidence>
<dbReference type="InterPro" id="IPR023214">
    <property type="entry name" value="HAD_sf"/>
</dbReference>
<dbReference type="RefSeq" id="WP_097010964.1">
    <property type="nucleotide sequence ID" value="NZ_LT907975.1"/>
</dbReference>
<dbReference type="EC" id="3.1.3.18" evidence="4"/>
<comment type="similarity">
    <text evidence="3">Belongs to the HAD-like hydrolase superfamily. CbbY/CbbZ/Gph/YieH family.</text>
</comment>
<dbReference type="InterPro" id="IPR006439">
    <property type="entry name" value="HAD-SF_hydro_IA"/>
</dbReference>
<accession>A0A2C8F587</accession>
<evidence type="ECO:0000313" key="5">
    <source>
        <dbReference type="EMBL" id="SOB57764.1"/>
    </source>
</evidence>
<evidence type="ECO:0000313" key="6">
    <source>
        <dbReference type="Proteomes" id="UP000219215"/>
    </source>
</evidence>
<keyword evidence="5" id="KW-0378">Hydrolase</keyword>
<dbReference type="OrthoDB" id="9793014at2"/>
<dbReference type="SFLD" id="SFLDS00003">
    <property type="entry name" value="Haloacid_Dehalogenase"/>
    <property type="match status" value="1"/>
</dbReference>
<dbReference type="InterPro" id="IPR050155">
    <property type="entry name" value="HAD-like_hydrolase_sf"/>
</dbReference>
<keyword evidence="6" id="KW-1185">Reference proteome</keyword>
<dbReference type="GO" id="GO:0005829">
    <property type="term" value="C:cytosol"/>
    <property type="evidence" value="ECO:0007669"/>
    <property type="project" value="TreeGrafter"/>
</dbReference>
<dbReference type="PRINTS" id="PR00413">
    <property type="entry name" value="HADHALOGNASE"/>
</dbReference>
<dbReference type="GO" id="GO:0008967">
    <property type="term" value="F:phosphoglycolate phosphatase activity"/>
    <property type="evidence" value="ECO:0007669"/>
    <property type="project" value="UniProtKB-EC"/>
</dbReference>
<dbReference type="GO" id="GO:0006281">
    <property type="term" value="P:DNA repair"/>
    <property type="evidence" value="ECO:0007669"/>
    <property type="project" value="TreeGrafter"/>
</dbReference>
<dbReference type="InterPro" id="IPR036412">
    <property type="entry name" value="HAD-like_sf"/>
</dbReference>
<dbReference type="Proteomes" id="UP000219215">
    <property type="component" value="Chromosome DPRO"/>
</dbReference>
<evidence type="ECO:0000256" key="1">
    <source>
        <dbReference type="ARBA" id="ARBA00000830"/>
    </source>
</evidence>
<comment type="pathway">
    <text evidence="2">Organic acid metabolism; glycolate biosynthesis; glycolate from 2-phosphoglycolate: step 1/1.</text>
</comment>
<reference evidence="6" key="1">
    <citation type="submission" date="2017-09" db="EMBL/GenBank/DDBJ databases">
        <authorList>
            <person name="Regsiter A."/>
            <person name="William W."/>
        </authorList>
    </citation>
    <scope>NUCLEOTIDE SEQUENCE [LARGE SCALE GENOMIC DNA]</scope>
    <source>
        <strain evidence="6">500-1</strain>
    </source>
</reference>
<dbReference type="KEGG" id="pprf:DPRO_0874"/>
<dbReference type="PANTHER" id="PTHR43434:SF1">
    <property type="entry name" value="PHOSPHOGLYCOLATE PHOSPHATASE"/>
    <property type="match status" value="1"/>
</dbReference>
<dbReference type="InterPro" id="IPR023198">
    <property type="entry name" value="PGP-like_dom2"/>
</dbReference>